<feature type="transmembrane region" description="Helical" evidence="6">
    <location>
        <begin position="357"/>
        <end position="376"/>
    </location>
</feature>
<dbReference type="OrthoDB" id="5141738at2759"/>
<evidence type="ECO:0000256" key="4">
    <source>
        <dbReference type="ARBA" id="ARBA00022989"/>
    </source>
</evidence>
<name>A0A1V6TRT7_9EURO</name>
<dbReference type="AlphaFoldDB" id="A0A1V6TRT7"/>
<dbReference type="Proteomes" id="UP000191342">
    <property type="component" value="Unassembled WGS sequence"/>
</dbReference>
<keyword evidence="5 6" id="KW-0472">Membrane</keyword>
<keyword evidence="9" id="KW-1185">Reference proteome</keyword>
<dbReference type="SUPFAM" id="SSF103473">
    <property type="entry name" value="MFS general substrate transporter"/>
    <property type="match status" value="1"/>
</dbReference>
<evidence type="ECO:0000313" key="9">
    <source>
        <dbReference type="Proteomes" id="UP000191342"/>
    </source>
</evidence>
<dbReference type="InterPro" id="IPR036259">
    <property type="entry name" value="MFS_trans_sf"/>
</dbReference>
<feature type="transmembrane region" description="Helical" evidence="6">
    <location>
        <begin position="388"/>
        <end position="409"/>
    </location>
</feature>
<evidence type="ECO:0000256" key="1">
    <source>
        <dbReference type="ARBA" id="ARBA00004651"/>
    </source>
</evidence>
<accession>A0A1V6TRT7</accession>
<gene>
    <name evidence="8" type="ORF">PENFLA_c004G09169</name>
</gene>
<dbReference type="InterPro" id="IPR011701">
    <property type="entry name" value="MFS"/>
</dbReference>
<dbReference type="PROSITE" id="PS50850">
    <property type="entry name" value="MFS"/>
    <property type="match status" value="1"/>
</dbReference>
<evidence type="ECO:0000256" key="3">
    <source>
        <dbReference type="ARBA" id="ARBA00022692"/>
    </source>
</evidence>
<evidence type="ECO:0000259" key="7">
    <source>
        <dbReference type="PROSITE" id="PS50850"/>
    </source>
</evidence>
<keyword evidence="3 6" id="KW-0812">Transmembrane</keyword>
<reference evidence="9" key="1">
    <citation type="journal article" date="2017" name="Nat. Microbiol.">
        <title>Global analysis of biosynthetic gene clusters reveals vast potential of secondary metabolite production in Penicillium species.</title>
        <authorList>
            <person name="Nielsen J.C."/>
            <person name="Grijseels S."/>
            <person name="Prigent S."/>
            <person name="Ji B."/>
            <person name="Dainat J."/>
            <person name="Nielsen K.F."/>
            <person name="Frisvad J.C."/>
            <person name="Workman M."/>
            <person name="Nielsen J."/>
        </authorList>
    </citation>
    <scope>NUCLEOTIDE SEQUENCE [LARGE SCALE GENOMIC DNA]</scope>
    <source>
        <strain evidence="9">IBT 14082</strain>
    </source>
</reference>
<feature type="transmembrane region" description="Helical" evidence="6">
    <location>
        <begin position="450"/>
        <end position="470"/>
    </location>
</feature>
<dbReference type="EMBL" id="MLQL01000004">
    <property type="protein sequence ID" value="OQE29088.1"/>
    <property type="molecule type" value="Genomic_DNA"/>
</dbReference>
<proteinExistence type="inferred from homology"/>
<feature type="transmembrane region" description="Helical" evidence="6">
    <location>
        <begin position="285"/>
        <end position="308"/>
    </location>
</feature>
<comment type="caution">
    <text evidence="8">The sequence shown here is derived from an EMBL/GenBank/DDBJ whole genome shotgun (WGS) entry which is preliminary data.</text>
</comment>
<sequence length="487" mass="53452">MVTQDIEISEAEYPSASTLCYQPAVNFSRLRKHHIVLAGTIFAFNASLGTSLPSGASSFIAAAFEISENDIRIVLLNSLYLVGFVVGPLFFGPLSECVGRRPVMIGTYLAYTFFTLGCALSPTFQSLLVFRFFCGLSGSAPNAVLSGLYSDIYDEPNRRGRAMVIFFFTAMAGPMAGPLVSGFTVLVSWRWVFWVALIIAGPGVPFILLLPETYSPVLERQKAKSLQMDEKAHTTRAQFSARKIFIRPFSMLLKEPIVSFTSLYLSFVYGILFLFFQAYPIIFKGIYGLSNGLNGLAFIPSVFPTPILPKKICKTHSTTVIFGSFLGLCVALVYASYHNKAVAAGQSWCSVEEYRRLPLACIGAPSIVIALFWLGWSSYKSIHPAVPMMAGIFFGFGYLLVFTALLNYLTDAYKEASASAQAAASSTRAMMAVVLPFAATPMYTKLGIHWASSLLGFFAFALAWIPFAFIKYGRLIREKSGIVVEPH</sequence>
<comment type="subcellular location">
    <subcellularLocation>
        <location evidence="1">Cell membrane</location>
        <topology evidence="1">Multi-pass membrane protein</topology>
    </subcellularLocation>
</comment>
<feature type="transmembrane region" description="Helical" evidence="6">
    <location>
        <begin position="162"/>
        <end position="185"/>
    </location>
</feature>
<feature type="transmembrane region" description="Helical" evidence="6">
    <location>
        <begin position="320"/>
        <end position="337"/>
    </location>
</feature>
<dbReference type="Pfam" id="PF07690">
    <property type="entry name" value="MFS_1"/>
    <property type="match status" value="1"/>
</dbReference>
<dbReference type="FunFam" id="1.20.1250.20:FF:000082">
    <property type="entry name" value="MFS multidrug transporter, putative"/>
    <property type="match status" value="1"/>
</dbReference>
<feature type="transmembrane region" description="Helical" evidence="6">
    <location>
        <begin position="103"/>
        <end position="122"/>
    </location>
</feature>
<evidence type="ECO:0000313" key="8">
    <source>
        <dbReference type="EMBL" id="OQE29088.1"/>
    </source>
</evidence>
<dbReference type="PANTHER" id="PTHR23502">
    <property type="entry name" value="MAJOR FACILITATOR SUPERFAMILY"/>
    <property type="match status" value="1"/>
</dbReference>
<dbReference type="STRING" id="254877.A0A1V6TRT7"/>
<feature type="domain" description="Major facilitator superfamily (MFS) profile" evidence="7">
    <location>
        <begin position="35"/>
        <end position="479"/>
    </location>
</feature>
<evidence type="ECO:0000256" key="6">
    <source>
        <dbReference type="SAM" id="Phobius"/>
    </source>
</evidence>
<comment type="similarity">
    <text evidence="2">Belongs to the major facilitator superfamily.</text>
</comment>
<evidence type="ECO:0000256" key="2">
    <source>
        <dbReference type="ARBA" id="ARBA00008335"/>
    </source>
</evidence>
<evidence type="ECO:0000256" key="5">
    <source>
        <dbReference type="ARBA" id="ARBA00023136"/>
    </source>
</evidence>
<feature type="transmembrane region" description="Helical" evidence="6">
    <location>
        <begin position="257"/>
        <end position="279"/>
    </location>
</feature>
<organism evidence="8 9">
    <name type="scientific">Penicillium flavigenum</name>
    <dbReference type="NCBI Taxonomy" id="254877"/>
    <lineage>
        <taxon>Eukaryota</taxon>
        <taxon>Fungi</taxon>
        <taxon>Dikarya</taxon>
        <taxon>Ascomycota</taxon>
        <taxon>Pezizomycotina</taxon>
        <taxon>Eurotiomycetes</taxon>
        <taxon>Eurotiomycetidae</taxon>
        <taxon>Eurotiales</taxon>
        <taxon>Aspergillaceae</taxon>
        <taxon>Penicillium</taxon>
    </lineage>
</organism>
<dbReference type="Gene3D" id="1.20.1250.20">
    <property type="entry name" value="MFS general substrate transporter like domains"/>
    <property type="match status" value="1"/>
</dbReference>
<dbReference type="GO" id="GO:0005886">
    <property type="term" value="C:plasma membrane"/>
    <property type="evidence" value="ECO:0007669"/>
    <property type="project" value="UniProtKB-SubCell"/>
</dbReference>
<dbReference type="PANTHER" id="PTHR23502:SF74">
    <property type="entry name" value="MAJOR FACILITATOR SUPERFAMILY (MFS) PROFILE DOMAIN-CONTAINING PROTEIN"/>
    <property type="match status" value="1"/>
</dbReference>
<feature type="transmembrane region" description="Helical" evidence="6">
    <location>
        <begin position="35"/>
        <end position="61"/>
    </location>
</feature>
<feature type="transmembrane region" description="Helical" evidence="6">
    <location>
        <begin position="73"/>
        <end position="91"/>
    </location>
</feature>
<protein>
    <recommendedName>
        <fullName evidence="7">Major facilitator superfamily (MFS) profile domain-containing protein</fullName>
    </recommendedName>
</protein>
<keyword evidence="4 6" id="KW-1133">Transmembrane helix</keyword>
<feature type="transmembrane region" description="Helical" evidence="6">
    <location>
        <begin position="191"/>
        <end position="210"/>
    </location>
</feature>
<dbReference type="InterPro" id="IPR020846">
    <property type="entry name" value="MFS_dom"/>
</dbReference>
<dbReference type="GO" id="GO:0022857">
    <property type="term" value="F:transmembrane transporter activity"/>
    <property type="evidence" value="ECO:0007669"/>
    <property type="project" value="InterPro"/>
</dbReference>